<dbReference type="SUPFAM" id="SSF53223">
    <property type="entry name" value="Aminoacid dehydrogenase-like, N-terminal domain"/>
    <property type="match status" value="1"/>
</dbReference>
<dbReference type="Pfam" id="PF21077">
    <property type="entry name" value="GDH_ACT3"/>
    <property type="match status" value="1"/>
</dbReference>
<dbReference type="SUPFAM" id="SSF51735">
    <property type="entry name" value="NAD(P)-binding Rossmann-fold domains"/>
    <property type="match status" value="1"/>
</dbReference>
<proteinExistence type="predicted"/>
<dbReference type="RefSeq" id="WP_123637462.1">
    <property type="nucleotide sequence ID" value="NZ_RJUK01000001.1"/>
</dbReference>
<dbReference type="Pfam" id="PF21078">
    <property type="entry name" value="GDH_HM3"/>
    <property type="match status" value="1"/>
</dbReference>
<dbReference type="GO" id="GO:0004352">
    <property type="term" value="F:glutamate dehydrogenase (NAD+) activity"/>
    <property type="evidence" value="ECO:0007669"/>
    <property type="project" value="InterPro"/>
</dbReference>
<evidence type="ECO:0000313" key="8">
    <source>
        <dbReference type="Proteomes" id="UP000273643"/>
    </source>
</evidence>
<keyword evidence="1" id="KW-0560">Oxidoreductase</keyword>
<evidence type="ECO:0000259" key="3">
    <source>
        <dbReference type="Pfam" id="PF21074"/>
    </source>
</evidence>
<dbReference type="InterPro" id="IPR049058">
    <property type="entry name" value="NAD_Glu_DH_HM2"/>
</dbReference>
<feature type="domain" description="NAD-glutamate dehydrogenase ACT2" evidence="5">
    <location>
        <begin position="415"/>
        <end position="510"/>
    </location>
</feature>
<evidence type="ECO:0000256" key="1">
    <source>
        <dbReference type="ARBA" id="ARBA00023002"/>
    </source>
</evidence>
<dbReference type="PIRSF" id="PIRSF036761">
    <property type="entry name" value="GDH_Mll4104"/>
    <property type="match status" value="1"/>
</dbReference>
<feature type="domain" description="NAD-specific glutamate dehydrogenase C-terminal" evidence="3">
    <location>
        <begin position="1281"/>
        <end position="1618"/>
    </location>
</feature>
<dbReference type="OrthoDB" id="9758052at2"/>
<dbReference type="GO" id="GO:0006538">
    <property type="term" value="P:L-glutamate catabolic process"/>
    <property type="evidence" value="ECO:0007669"/>
    <property type="project" value="InterPro"/>
</dbReference>
<dbReference type="Pfam" id="PF21073">
    <property type="entry name" value="GDH_HM1"/>
    <property type="match status" value="1"/>
</dbReference>
<dbReference type="InterPro" id="IPR024727">
    <property type="entry name" value="NAD_Glu_DH_N_ACT1"/>
</dbReference>
<accession>A0A3N1NY88</accession>
<feature type="domain" description="NAD-glutamate dehydrogenase catalytic" evidence="2">
    <location>
        <begin position="742"/>
        <end position="1236"/>
    </location>
</feature>
<dbReference type="PANTHER" id="PTHR43403">
    <property type="entry name" value="NAD-SPECIFIC GLUTAMATE DEHYDROGENASE"/>
    <property type="match status" value="1"/>
</dbReference>
<dbReference type="InterPro" id="IPR028971">
    <property type="entry name" value="NAD-GDH_cat"/>
</dbReference>
<dbReference type="InterPro" id="IPR049059">
    <property type="entry name" value="NAD_Glu_DH_HM1"/>
</dbReference>
<dbReference type="Pfam" id="PF21079">
    <property type="entry name" value="GDH_HM2"/>
    <property type="match status" value="1"/>
</dbReference>
<dbReference type="InterPro" id="IPR048381">
    <property type="entry name" value="GDH_C"/>
</dbReference>
<evidence type="ECO:0000259" key="6">
    <source>
        <dbReference type="Pfam" id="PF21077"/>
    </source>
</evidence>
<dbReference type="Gene3D" id="3.40.50.720">
    <property type="entry name" value="NAD(P)-binding Rossmann-like Domain"/>
    <property type="match status" value="1"/>
</dbReference>
<dbReference type="Pfam" id="PF21074">
    <property type="entry name" value="GDH_C"/>
    <property type="match status" value="1"/>
</dbReference>
<dbReference type="InterPro" id="IPR049064">
    <property type="entry name" value="NAD_Glu_DH_ACT3"/>
</dbReference>
<dbReference type="Pfam" id="PF21075">
    <property type="entry name" value="GDH_ACT1"/>
    <property type="match status" value="1"/>
</dbReference>
<name>A0A3N1NY88_9GAMM</name>
<dbReference type="Proteomes" id="UP000273643">
    <property type="component" value="Unassembled WGS sequence"/>
</dbReference>
<feature type="domain" description="NAD-glutamate dehydrogenase ACT3" evidence="6">
    <location>
        <begin position="565"/>
        <end position="641"/>
    </location>
</feature>
<protein>
    <submittedName>
        <fullName evidence="7">Glutamate dehydrogenase (NAD)</fullName>
    </submittedName>
</protein>
<dbReference type="Pfam" id="PF21076">
    <property type="entry name" value="GDH_ACT2"/>
    <property type="match status" value="1"/>
</dbReference>
<feature type="domain" description="NAD-glutamate dehydrogenase N-terminal ACT1" evidence="4">
    <location>
        <begin position="37"/>
        <end position="185"/>
    </location>
</feature>
<reference evidence="7 8" key="1">
    <citation type="submission" date="2018-11" db="EMBL/GenBank/DDBJ databases">
        <title>Genomic Encyclopedia of Type Strains, Phase IV (KMG-IV): sequencing the most valuable type-strain genomes for metagenomic binning, comparative biology and taxonomic classification.</title>
        <authorList>
            <person name="Goeker M."/>
        </authorList>
    </citation>
    <scope>NUCLEOTIDE SEQUENCE [LARGE SCALE GENOMIC DNA]</scope>
    <source>
        <strain evidence="7 8">DSM 16974</strain>
    </source>
</reference>
<dbReference type="PANTHER" id="PTHR43403:SF1">
    <property type="entry name" value="NAD-SPECIFIC GLUTAMATE DEHYDROGENASE"/>
    <property type="match status" value="1"/>
</dbReference>
<dbReference type="InterPro" id="IPR046346">
    <property type="entry name" value="Aminoacid_DH-like_N_sf"/>
</dbReference>
<evidence type="ECO:0000259" key="4">
    <source>
        <dbReference type="Pfam" id="PF21075"/>
    </source>
</evidence>
<sequence>MDIRLVNAGDKDELFADLDALAGDSIEESQWALWLTFSRAFFARLPLEEWVGRPIKDVFGAVHSAWRLMNQFRPGKPSVRLFNPTLEEDGWLCPHSVLLVQQRDMPFLVDSIRIELNRRNIAIHSIKSTVLGVIRDEQQRPVGLWPAEGDETSDDSDKGAVEALVYMEIRLHTDTRQLRQISRSLMTVMEQVRRVVDDFSALKEAASSAAEQLSRVTQAPLNHKVPENQAFLDWLLRDHFTFMAYTEYDLVTENGDTWLVERTDKRLGLFRDADTAADRKPVSDENPGTLQFHLSPKLIAFSKAPQRSRVHRQAYSDYIVIKRFDADGQLCGESRLLGLYTSAVYTLSPYEIPLIREKVSEVFERSGLSRSGHDGKALRQILETFPRDELFQSSTSQLYEIATGVARINERYRVRLFVRPDAFGRFVNCLVYVPRDLFTTRIRIKIQTLLGKALGAEEVEFNTYFSESILARVHLVFRLEDDGPASNVSTVPFDVDQLERQIIEITRSWEDQLLEALTEAKGEELAVKLLEQYQDAFPSAYREHFDARIAVQDLDHILNLDGDGDLALSFYQPADRSAQGLRFKVFRRHAPMELSDVIPVLEHLGLRVVAEHPYDIVSSSGDEVYLHNFHLTYDAEASLDIPAVRHKFQDAFSAVWNQRAESDGFNRLVLSAGLTWREVTVLRALAAYMHQTLFNFTEGYIASALVNHARITRDLISLFKAQFDPSASGDRTERRGTIHARILDSLNQVSNLNEDRIIRRYLAILDGTVRTNYFQRDGDDRFKEYLAFKLMPRRIPDIPEPRPLYEIFVYSPRVEGVHLRAGKVARGGLRWSDRLQDYRTEVLGLVKAQQVKNAVIVPNGAKGGFVCKRPPAGGDRQALQKEAITCYQTFIRGLLDLTDNRVAGELVPPKQVVRLDEDDPYLVVAADKGTATFSDIANEISAEYGHWLGDAFASGGSQGYDHKAMGITARGAWVAVQRHFKEQGLDIQREDFTVVGIGDMGGDVFGNGMLLSEHIQLVAAFNHLHIFIDPNPDVAKSFQERQRLFSTPGSSWADYDASLISEGGGVFSRDAKAIPLTDAMKQRFALEDDELTPNELIHQLLKAPVDLLWNGGIGTYVKASTESHMEVGDKTNDSVRVDGSELRCKVVGEGGNLGMTQRGRIEFALQGGACNTDFIDNAAGVDCSDHEVNIKILLNEVLSNGDLTQKQRNQRLETMTEEVAALVLDNNYRQTQAISLASSDAVRRNAEYRRVMSVWQSEGRLNRQLEFLPDEETLAERQAQGQGLTRPELAVLISYAKVILKNDLAEADLASDEYIARFAFRAFPEPLQKDYPEWINRHRLRQELVATQVANDLVNTMGLSFAQRLLDSTGVGAGDMAKAYVIARDIYQLDDVWQTLESLDYQVDASVQMELMKTLMRRVRRASRWFLRNRRSHLDPGTEIQQFMPLVEEVIRTLPGQLSGAALEDWQAQVGYLTQAGVPEALVPRVATPGHLYSGLSVAEASRHTELPLLSVLGLYLSINEQLQLHEFARQISEAAVESYWQAMARETYLDDLESQLRSLTLALCGWVSNECSVEHTVAHWAEQFAPQLDRWRSMMNEVQNSSGTDYAIFSVALRELLDLVQITQYGDWE</sequence>
<gene>
    <name evidence="7" type="ORF">EDC38_0879</name>
</gene>
<dbReference type="EMBL" id="RJUK01000001">
    <property type="protein sequence ID" value="ROQ20278.1"/>
    <property type="molecule type" value="Genomic_DNA"/>
</dbReference>
<dbReference type="GO" id="GO:0004069">
    <property type="term" value="F:L-aspartate:2-oxoglutarate aminotransferase activity"/>
    <property type="evidence" value="ECO:0007669"/>
    <property type="project" value="InterPro"/>
</dbReference>
<comment type="caution">
    <text evidence="7">The sequence shown here is derived from an EMBL/GenBank/DDBJ whole genome shotgun (WGS) entry which is preliminary data.</text>
</comment>
<dbReference type="Pfam" id="PF05088">
    <property type="entry name" value="Bac_GDH_CD"/>
    <property type="match status" value="1"/>
</dbReference>
<dbReference type="InterPro" id="IPR007780">
    <property type="entry name" value="NAD_Glu_DH_bac"/>
</dbReference>
<evidence type="ECO:0000313" key="7">
    <source>
        <dbReference type="EMBL" id="ROQ20278.1"/>
    </source>
</evidence>
<dbReference type="InterPro" id="IPR049056">
    <property type="entry name" value="NAD_Glu_DH_HM3"/>
</dbReference>
<dbReference type="InterPro" id="IPR036291">
    <property type="entry name" value="NAD(P)-bd_dom_sf"/>
</dbReference>
<evidence type="ECO:0000259" key="2">
    <source>
        <dbReference type="Pfam" id="PF05088"/>
    </source>
</evidence>
<dbReference type="InterPro" id="IPR049062">
    <property type="entry name" value="NAD_Glu_DH_ACT2"/>
</dbReference>
<evidence type="ECO:0000259" key="5">
    <source>
        <dbReference type="Pfam" id="PF21076"/>
    </source>
</evidence>
<keyword evidence="8" id="KW-1185">Reference proteome</keyword>
<organism evidence="7 8">
    <name type="scientific">Marinimicrobium koreense</name>
    <dbReference type="NCBI Taxonomy" id="306545"/>
    <lineage>
        <taxon>Bacteria</taxon>
        <taxon>Pseudomonadati</taxon>
        <taxon>Pseudomonadota</taxon>
        <taxon>Gammaproteobacteria</taxon>
        <taxon>Cellvibrionales</taxon>
        <taxon>Cellvibrionaceae</taxon>
        <taxon>Marinimicrobium</taxon>
    </lineage>
</organism>